<organism evidence="2 3">
    <name type="scientific">Stephania cephalantha</name>
    <dbReference type="NCBI Taxonomy" id="152367"/>
    <lineage>
        <taxon>Eukaryota</taxon>
        <taxon>Viridiplantae</taxon>
        <taxon>Streptophyta</taxon>
        <taxon>Embryophyta</taxon>
        <taxon>Tracheophyta</taxon>
        <taxon>Spermatophyta</taxon>
        <taxon>Magnoliopsida</taxon>
        <taxon>Ranunculales</taxon>
        <taxon>Menispermaceae</taxon>
        <taxon>Menispermoideae</taxon>
        <taxon>Cissampelideae</taxon>
        <taxon>Stephania</taxon>
    </lineage>
</organism>
<proteinExistence type="predicted"/>
<feature type="compositionally biased region" description="Basic and acidic residues" evidence="1">
    <location>
        <begin position="34"/>
        <end position="45"/>
    </location>
</feature>
<evidence type="ECO:0000313" key="3">
    <source>
        <dbReference type="Proteomes" id="UP001419268"/>
    </source>
</evidence>
<sequence>MIEGRAGFYFTEPVGYSLTSLLFPSPGTSAAAQDRGKDKGTDDGQWHAQIKRQMTEMIENYRNTIEDMSVAQERMMIEMMDVIKGYRAPLAPPQMQPPPQPYVPP</sequence>
<evidence type="ECO:0000313" key="2">
    <source>
        <dbReference type="EMBL" id="KAK9148486.1"/>
    </source>
</evidence>
<keyword evidence="3" id="KW-1185">Reference proteome</keyword>
<reference evidence="2 3" key="1">
    <citation type="submission" date="2024-01" db="EMBL/GenBank/DDBJ databases">
        <title>Genome assemblies of Stephania.</title>
        <authorList>
            <person name="Yang L."/>
        </authorList>
    </citation>
    <scope>NUCLEOTIDE SEQUENCE [LARGE SCALE GENOMIC DNA]</scope>
    <source>
        <strain evidence="2">JXDWG</strain>
        <tissue evidence="2">Leaf</tissue>
    </source>
</reference>
<feature type="region of interest" description="Disordered" evidence="1">
    <location>
        <begin position="25"/>
        <end position="45"/>
    </location>
</feature>
<accession>A0AAP0K9M5</accession>
<name>A0AAP0K9M5_9MAGN</name>
<dbReference type="EMBL" id="JBBNAG010000003">
    <property type="protein sequence ID" value="KAK9148486.1"/>
    <property type="molecule type" value="Genomic_DNA"/>
</dbReference>
<protein>
    <submittedName>
        <fullName evidence="2">Uncharacterized protein</fullName>
    </submittedName>
</protein>
<dbReference type="AlphaFoldDB" id="A0AAP0K9M5"/>
<evidence type="ECO:0000256" key="1">
    <source>
        <dbReference type="SAM" id="MobiDB-lite"/>
    </source>
</evidence>
<dbReference type="Proteomes" id="UP001419268">
    <property type="component" value="Unassembled WGS sequence"/>
</dbReference>
<comment type="caution">
    <text evidence="2">The sequence shown here is derived from an EMBL/GenBank/DDBJ whole genome shotgun (WGS) entry which is preliminary data.</text>
</comment>
<gene>
    <name evidence="2" type="ORF">Scep_007243</name>
</gene>